<proteinExistence type="inferred from homology"/>
<name>A0ABR2UPI6_9PEZI</name>
<dbReference type="InterPro" id="IPR045237">
    <property type="entry name" value="COPS7/eIF3m"/>
</dbReference>
<organism evidence="5 6">
    <name type="scientific">Seiridium unicorne</name>
    <dbReference type="NCBI Taxonomy" id="138068"/>
    <lineage>
        <taxon>Eukaryota</taxon>
        <taxon>Fungi</taxon>
        <taxon>Dikarya</taxon>
        <taxon>Ascomycota</taxon>
        <taxon>Pezizomycotina</taxon>
        <taxon>Sordariomycetes</taxon>
        <taxon>Xylariomycetidae</taxon>
        <taxon>Amphisphaeriales</taxon>
        <taxon>Sporocadaceae</taxon>
        <taxon>Seiridium</taxon>
    </lineage>
</organism>
<evidence type="ECO:0000259" key="4">
    <source>
        <dbReference type="PROSITE" id="PS50250"/>
    </source>
</evidence>
<sequence length="360" mass="38656">MMGGIPISKACANFKATNVIFSLVEYADQVLVMEQSKALNALEPFLALTKSATSPRAAADLVTRATSTPGTYVFAELLETPQIQALAQSQEHVGFLTQLQIFSYGTYADYTSTGNLPPLNEQQMLKLRQLSLLTLAKNPQNLSYASLQTSLALSDARAVEELVISAIYADLIQAQLDPRNQAVLVSSVSPLRDLAPGSIPSMLANLQEWSSRCTSTLADLEAQIKAIRDTAAARHSEKKQWQEKTDSLVAAQAADSDNKAKDGVHTRNQSNLISRATAALRSGRGKRDRPGGSAGPAVDAEDDEMDVDDDEDTDDGPVDGIGAVLLAPRSLAPSSKFSKASNDGEESRVGLDYSEQQFDH</sequence>
<comment type="similarity">
    <text evidence="1">Belongs to the CSN7/EIF3M family. CSN7 subfamily.</text>
</comment>
<comment type="caution">
    <text evidence="5">The sequence shown here is derived from an EMBL/GenBank/DDBJ whole genome shotgun (WGS) entry which is preliminary data.</text>
</comment>
<evidence type="ECO:0000313" key="5">
    <source>
        <dbReference type="EMBL" id="KAK9416461.1"/>
    </source>
</evidence>
<dbReference type="PANTHER" id="PTHR15350:SF5">
    <property type="entry name" value="COP9 SIGNALOSOME COMPLEX SUBUNIT 7"/>
    <property type="match status" value="1"/>
</dbReference>
<dbReference type="InterPro" id="IPR000717">
    <property type="entry name" value="PCI_dom"/>
</dbReference>
<dbReference type="PROSITE" id="PS50250">
    <property type="entry name" value="PCI"/>
    <property type="match status" value="1"/>
</dbReference>
<dbReference type="Pfam" id="PF22061">
    <property type="entry name" value="CSN7_HB_subdom"/>
    <property type="match status" value="1"/>
</dbReference>
<feature type="region of interest" description="Disordered" evidence="3">
    <location>
        <begin position="253"/>
        <end position="360"/>
    </location>
</feature>
<feature type="compositionally biased region" description="Basic and acidic residues" evidence="3">
    <location>
        <begin position="256"/>
        <end position="265"/>
    </location>
</feature>
<dbReference type="Proteomes" id="UP001408356">
    <property type="component" value="Unassembled WGS sequence"/>
</dbReference>
<evidence type="ECO:0000313" key="6">
    <source>
        <dbReference type="Proteomes" id="UP001408356"/>
    </source>
</evidence>
<dbReference type="EMBL" id="JARVKF010000407">
    <property type="protein sequence ID" value="KAK9416461.1"/>
    <property type="molecule type" value="Genomic_DNA"/>
</dbReference>
<gene>
    <name evidence="5" type="ORF">SUNI508_01878</name>
</gene>
<feature type="compositionally biased region" description="Acidic residues" evidence="3">
    <location>
        <begin position="299"/>
        <end position="317"/>
    </location>
</feature>
<feature type="compositionally biased region" description="Polar residues" evidence="3">
    <location>
        <begin position="332"/>
        <end position="341"/>
    </location>
</feature>
<dbReference type="Pfam" id="PF01399">
    <property type="entry name" value="PCI"/>
    <property type="match status" value="1"/>
</dbReference>
<evidence type="ECO:0000256" key="2">
    <source>
        <dbReference type="ARBA" id="ARBA00022790"/>
    </source>
</evidence>
<feature type="domain" description="PCI" evidence="4">
    <location>
        <begin position="34"/>
        <end position="190"/>
    </location>
</feature>
<accession>A0ABR2UPI6</accession>
<keyword evidence="6" id="KW-1185">Reference proteome</keyword>
<dbReference type="SMART" id="SM00088">
    <property type="entry name" value="PINT"/>
    <property type="match status" value="1"/>
</dbReference>
<evidence type="ECO:0000256" key="1">
    <source>
        <dbReference type="ARBA" id="ARBA00008482"/>
    </source>
</evidence>
<reference evidence="5 6" key="1">
    <citation type="journal article" date="2024" name="J. Plant Pathol.">
        <title>Sequence and assembly of the genome of Seiridium unicorne, isolate CBS 538.82, causal agent of cypress canker disease.</title>
        <authorList>
            <person name="Scali E."/>
            <person name="Rocca G.D."/>
            <person name="Danti R."/>
            <person name="Garbelotto M."/>
            <person name="Barberini S."/>
            <person name="Baroncelli R."/>
            <person name="Emiliani G."/>
        </authorList>
    </citation>
    <scope>NUCLEOTIDE SEQUENCE [LARGE SCALE GENOMIC DNA]</scope>
    <source>
        <strain evidence="5 6">BM-138-508</strain>
    </source>
</reference>
<dbReference type="PANTHER" id="PTHR15350">
    <property type="entry name" value="COP9 SIGNALOSOME COMPLEX SUBUNIT 7/DENDRITIC CELL PROTEIN GA17"/>
    <property type="match status" value="1"/>
</dbReference>
<evidence type="ECO:0000256" key="3">
    <source>
        <dbReference type="SAM" id="MobiDB-lite"/>
    </source>
</evidence>
<protein>
    <submittedName>
        <fullName evidence="5">PCI domain-containing protein</fullName>
    </submittedName>
</protein>
<keyword evidence="2" id="KW-0736">Signalosome</keyword>